<organism evidence="1 2">
    <name type="scientific">Eiseniibacteriota bacterium</name>
    <dbReference type="NCBI Taxonomy" id="2212470"/>
    <lineage>
        <taxon>Bacteria</taxon>
        <taxon>Candidatus Eiseniibacteriota</taxon>
    </lineage>
</organism>
<name>A0ABV6YLK9_UNCEI</name>
<dbReference type="InterPro" id="IPR019239">
    <property type="entry name" value="VapB_antitoxin"/>
</dbReference>
<dbReference type="EMBL" id="JBHPKH010000099">
    <property type="protein sequence ID" value="MFC1573227.1"/>
    <property type="molecule type" value="Genomic_DNA"/>
</dbReference>
<reference evidence="1 2" key="1">
    <citation type="submission" date="2024-09" db="EMBL/GenBank/DDBJ databases">
        <authorList>
            <person name="D'Angelo T."/>
        </authorList>
    </citation>
    <scope>NUCLEOTIDE SEQUENCE [LARGE SCALE GENOMIC DNA]</scope>
    <source>
        <strain evidence="1">SAG AM-320-E07</strain>
    </source>
</reference>
<gene>
    <name evidence="1" type="ORF">ACFL6M_06470</name>
</gene>
<evidence type="ECO:0000313" key="1">
    <source>
        <dbReference type="EMBL" id="MFC1573227.1"/>
    </source>
</evidence>
<keyword evidence="2" id="KW-1185">Reference proteome</keyword>
<evidence type="ECO:0000313" key="2">
    <source>
        <dbReference type="Proteomes" id="UP001593833"/>
    </source>
</evidence>
<comment type="caution">
    <text evidence="1">The sequence shown here is derived from an EMBL/GenBank/DDBJ whole genome shotgun (WGS) entry which is preliminary data.</text>
</comment>
<proteinExistence type="predicted"/>
<accession>A0ABV6YLK9</accession>
<dbReference type="Proteomes" id="UP001593833">
    <property type="component" value="Unassembled WGS sequence"/>
</dbReference>
<sequence length="65" mass="7034">MRTTLNIDDALLEKAARLTGVSEKTALVRLGLVALIARESAKRLAELGGSERGIRSVRRRRSGSS</sequence>
<dbReference type="Pfam" id="PF09957">
    <property type="entry name" value="VapB_antitoxin"/>
    <property type="match status" value="1"/>
</dbReference>
<protein>
    <submittedName>
        <fullName evidence="1">Type II toxin-antitoxin system VapB family antitoxin</fullName>
    </submittedName>
</protein>